<dbReference type="SUPFAM" id="SSF50978">
    <property type="entry name" value="WD40 repeat-like"/>
    <property type="match status" value="1"/>
</dbReference>
<keyword evidence="2" id="KW-0677">Repeat</keyword>
<evidence type="ECO:0000313" key="7">
    <source>
        <dbReference type="EMBL" id="KAK7196818.1"/>
    </source>
</evidence>
<evidence type="ECO:0000313" key="8">
    <source>
        <dbReference type="Proteomes" id="UP001430356"/>
    </source>
</evidence>
<protein>
    <submittedName>
        <fullName evidence="7">WD domain, G-beta repeat</fullName>
    </submittedName>
</protein>
<dbReference type="Gene3D" id="2.130.10.10">
    <property type="entry name" value="YVTN repeat-like/Quinoprotein amine dehydrogenase"/>
    <property type="match status" value="2"/>
</dbReference>
<keyword evidence="3" id="KW-0689">Ribosomal protein</keyword>
<feature type="compositionally biased region" description="Polar residues" evidence="6">
    <location>
        <begin position="97"/>
        <end position="106"/>
    </location>
</feature>
<evidence type="ECO:0000256" key="2">
    <source>
        <dbReference type="ARBA" id="ARBA00022737"/>
    </source>
</evidence>
<dbReference type="InterPro" id="IPR015943">
    <property type="entry name" value="WD40/YVTN_repeat-like_dom_sf"/>
</dbReference>
<dbReference type="AlphaFoldDB" id="A0AAW0EVN2"/>
<keyword evidence="1 5" id="KW-0853">WD repeat</keyword>
<feature type="region of interest" description="Disordered" evidence="6">
    <location>
        <begin position="91"/>
        <end position="113"/>
    </location>
</feature>
<keyword evidence="8" id="KW-1185">Reference proteome</keyword>
<dbReference type="InterPro" id="IPR001680">
    <property type="entry name" value="WD40_rpt"/>
</dbReference>
<evidence type="ECO:0000256" key="5">
    <source>
        <dbReference type="PROSITE-ProRule" id="PRU00221"/>
    </source>
</evidence>
<proteinExistence type="predicted"/>
<dbReference type="GO" id="GO:0005840">
    <property type="term" value="C:ribosome"/>
    <property type="evidence" value="ECO:0007669"/>
    <property type="project" value="UniProtKB-KW"/>
</dbReference>
<dbReference type="PROSITE" id="PS50082">
    <property type="entry name" value="WD_REPEATS_2"/>
    <property type="match status" value="3"/>
</dbReference>
<dbReference type="Pfam" id="PF00400">
    <property type="entry name" value="WD40"/>
    <property type="match status" value="2"/>
</dbReference>
<feature type="repeat" description="WD" evidence="5">
    <location>
        <begin position="512"/>
        <end position="549"/>
    </location>
</feature>
<comment type="caution">
    <text evidence="7">The sequence shown here is derived from an EMBL/GenBank/DDBJ whole genome shotgun (WGS) entry which is preliminary data.</text>
</comment>
<dbReference type="PANTHER" id="PTHR19848">
    <property type="entry name" value="WD40 REPEAT PROTEIN"/>
    <property type="match status" value="1"/>
</dbReference>
<dbReference type="PROSITE" id="PS50294">
    <property type="entry name" value="WD_REPEATS_REGION"/>
    <property type="match status" value="2"/>
</dbReference>
<dbReference type="PROSITE" id="PS00678">
    <property type="entry name" value="WD_REPEATS_1"/>
    <property type="match status" value="2"/>
</dbReference>
<dbReference type="InterPro" id="IPR036322">
    <property type="entry name" value="WD40_repeat_dom_sf"/>
</dbReference>
<accession>A0AAW0EVN2</accession>
<dbReference type="InterPro" id="IPR019775">
    <property type="entry name" value="WD40_repeat_CS"/>
</dbReference>
<dbReference type="Proteomes" id="UP001430356">
    <property type="component" value="Unassembled WGS sequence"/>
</dbReference>
<dbReference type="PANTHER" id="PTHR19848:SF8">
    <property type="entry name" value="F-BOX AND WD REPEAT DOMAIN CONTAINING 7"/>
    <property type="match status" value="1"/>
</dbReference>
<dbReference type="PRINTS" id="PR00320">
    <property type="entry name" value="GPROTEINBRPT"/>
</dbReference>
<organism evidence="7 8">
    <name type="scientific">Novymonas esmeraldas</name>
    <dbReference type="NCBI Taxonomy" id="1808958"/>
    <lineage>
        <taxon>Eukaryota</taxon>
        <taxon>Discoba</taxon>
        <taxon>Euglenozoa</taxon>
        <taxon>Kinetoplastea</taxon>
        <taxon>Metakinetoplastina</taxon>
        <taxon>Trypanosomatida</taxon>
        <taxon>Trypanosomatidae</taxon>
        <taxon>Novymonas</taxon>
    </lineage>
</organism>
<dbReference type="InterPro" id="IPR020472">
    <property type="entry name" value="WD40_PAC1"/>
</dbReference>
<dbReference type="GO" id="GO:1990904">
    <property type="term" value="C:ribonucleoprotein complex"/>
    <property type="evidence" value="ECO:0007669"/>
    <property type="project" value="UniProtKB-KW"/>
</dbReference>
<feature type="compositionally biased region" description="Pro residues" evidence="6">
    <location>
        <begin position="303"/>
        <end position="315"/>
    </location>
</feature>
<reference evidence="7 8" key="1">
    <citation type="journal article" date="2021" name="MBio">
        <title>A New Model Trypanosomatid, Novymonas esmeraldas: Genomic Perception of Its 'Candidatus Pandoraea novymonadis' Endosymbiont.</title>
        <authorList>
            <person name="Zakharova A."/>
            <person name="Saura A."/>
            <person name="Butenko A."/>
            <person name="Podesvova L."/>
            <person name="Warmusova S."/>
            <person name="Kostygov A.Y."/>
            <person name="Nenarokova A."/>
            <person name="Lukes J."/>
            <person name="Opperdoes F.R."/>
            <person name="Yurchenko V."/>
        </authorList>
    </citation>
    <scope>NUCLEOTIDE SEQUENCE [LARGE SCALE GENOMIC DNA]</scope>
    <source>
        <strain evidence="7 8">E262AT.01</strain>
    </source>
</reference>
<feature type="compositionally biased region" description="Low complexity" evidence="6">
    <location>
        <begin position="286"/>
        <end position="302"/>
    </location>
</feature>
<feature type="region of interest" description="Disordered" evidence="6">
    <location>
        <begin position="285"/>
        <end position="360"/>
    </location>
</feature>
<dbReference type="EMBL" id="JAECZO010000086">
    <property type="protein sequence ID" value="KAK7196818.1"/>
    <property type="molecule type" value="Genomic_DNA"/>
</dbReference>
<evidence type="ECO:0000256" key="4">
    <source>
        <dbReference type="ARBA" id="ARBA00023274"/>
    </source>
</evidence>
<name>A0AAW0EVN2_9TRYP</name>
<feature type="repeat" description="WD" evidence="5">
    <location>
        <begin position="245"/>
        <end position="286"/>
    </location>
</feature>
<feature type="repeat" description="WD" evidence="5">
    <location>
        <begin position="161"/>
        <end position="201"/>
    </location>
</feature>
<evidence type="ECO:0000256" key="1">
    <source>
        <dbReference type="ARBA" id="ARBA00022574"/>
    </source>
</evidence>
<evidence type="ECO:0000256" key="3">
    <source>
        <dbReference type="ARBA" id="ARBA00022980"/>
    </source>
</evidence>
<gene>
    <name evidence="7" type="ORF">NESM_000622500</name>
</gene>
<sequence length="549" mass="58822">MAENPTSSAASQGASSAAAQHQRILLQKQLTEVRMENTILRQQLYQVSALLDIAVSKLGTMGVSLETPIDIRALRTETLQRAHAETAQAQYDAASASPENGDSSAQHHGKKFHVRQQLREHTKAVQCCAFSDSTDSFIATGGMDCRVIVQNYFTGAKLWDATAHEEAVSDVAWMDQRCLLSASYDNTVKLWDVNGGTTNKDVLYQYTAHGFVLSAIPLGPSLFACADSRHKTAVVDIRLGGKGIVHEHDYRINSLSHDEAAQQLLMGQSNGVVSVWDLRRPDQALTATNTSGNSGGTAAPLPSSSPSPPPPPPAPQRRGSLPDAGSNADGDVTPLAMADDNGNGGGSVPASSGTLLPSGGTGSFAGLPRFTRAAEIENEPSHSPISFIAHYHSDDDTRRLVCVSGDNMVRLYRGNLNVFSGGDRRDGTSLYVLRNVLAGVPTRGSVMRSGFWRGERSKTDMSVFFDDGEMDAVARPPRRLMECDLLVTGGPDNTAQVLDVTDEGGAVVLERLEGHRDRVTGATVRRSRKPIIATMSADSTVRIWTAVKS</sequence>
<evidence type="ECO:0000256" key="6">
    <source>
        <dbReference type="SAM" id="MobiDB-lite"/>
    </source>
</evidence>
<keyword evidence="4" id="KW-0687">Ribonucleoprotein</keyword>
<dbReference type="SMART" id="SM00320">
    <property type="entry name" value="WD40"/>
    <property type="match status" value="5"/>
</dbReference>